<evidence type="ECO:0000256" key="4">
    <source>
        <dbReference type="ARBA" id="ARBA00023065"/>
    </source>
</evidence>
<dbReference type="EMBL" id="PFBO01000090">
    <property type="protein sequence ID" value="PIT90382.1"/>
    <property type="molecule type" value="Genomic_DNA"/>
</dbReference>
<reference evidence="9" key="1">
    <citation type="submission" date="2017-09" db="EMBL/GenBank/DDBJ databases">
        <title>Depth-based differentiation of microbial function through sediment-hosted aquifers and enrichment of novel symbionts in the deep terrestrial subsurface.</title>
        <authorList>
            <person name="Probst A.J."/>
            <person name="Ladd B."/>
            <person name="Jarett J.K."/>
            <person name="Geller-Mcgrath D.E."/>
            <person name="Sieber C.M.K."/>
            <person name="Emerson J.B."/>
            <person name="Anantharaman K."/>
            <person name="Thomas B.C."/>
            <person name="Malmstrom R."/>
            <person name="Stieglmeier M."/>
            <person name="Klingl A."/>
            <person name="Woyke T."/>
            <person name="Ryan C.M."/>
            <person name="Banfield J.F."/>
        </authorList>
    </citation>
    <scope>NUCLEOTIDE SEQUENCE [LARGE SCALE GENOMIC DNA]</scope>
</reference>
<gene>
    <name evidence="7 8" type="primary">atpH</name>
    <name evidence="8" type="ORF">COU22_02550</name>
</gene>
<keyword evidence="4 7" id="KW-0406">Ion transport</keyword>
<comment type="function">
    <text evidence="7">F(1)F(0) ATP synthase produces ATP from ADP in the presence of a proton or sodium gradient. F-type ATPases consist of two structural domains, F(1) containing the extramembraneous catalytic core and F(0) containing the membrane proton channel, linked together by a central stalk and a peripheral stalk. During catalysis, ATP synthesis in the catalytic domain of F(1) is coupled via a rotary mechanism of the central stalk subunits to proton translocation.</text>
</comment>
<evidence type="ECO:0000256" key="1">
    <source>
        <dbReference type="ARBA" id="ARBA00004370"/>
    </source>
</evidence>
<evidence type="ECO:0000256" key="3">
    <source>
        <dbReference type="ARBA" id="ARBA00022781"/>
    </source>
</evidence>
<evidence type="ECO:0000256" key="6">
    <source>
        <dbReference type="ARBA" id="ARBA00023310"/>
    </source>
</evidence>
<sequence length="133" mass="15303">MRKITPKQYAEGLYQAIKGKTSDELKGIFENFLNLVWQNKDSKKLNKIVDYFDKVFQNEEKLLDAEVISARPLGDNIRRDVINWLESISSRSVNLQATVDQSLISGIKIKYEDLVLDASLKTQLNNLQTQLNK</sequence>
<keyword evidence="3 7" id="KW-0375">Hydrogen ion transport</keyword>
<dbReference type="PROSITE" id="PS00389">
    <property type="entry name" value="ATPASE_DELTA"/>
    <property type="match status" value="1"/>
</dbReference>
<keyword evidence="7" id="KW-0139">CF(1)</keyword>
<dbReference type="PANTHER" id="PTHR11910">
    <property type="entry name" value="ATP SYNTHASE DELTA CHAIN"/>
    <property type="match status" value="1"/>
</dbReference>
<dbReference type="HAMAP" id="MF_01416">
    <property type="entry name" value="ATP_synth_delta_bact"/>
    <property type="match status" value="1"/>
</dbReference>
<dbReference type="Pfam" id="PF00213">
    <property type="entry name" value="OSCP"/>
    <property type="match status" value="1"/>
</dbReference>
<keyword evidence="5 7" id="KW-0472">Membrane</keyword>
<dbReference type="GO" id="GO:0045259">
    <property type="term" value="C:proton-transporting ATP synthase complex"/>
    <property type="evidence" value="ECO:0007669"/>
    <property type="project" value="UniProtKB-KW"/>
</dbReference>
<comment type="subcellular location">
    <subcellularLocation>
        <location evidence="7">Cell membrane</location>
        <topology evidence="7">Peripheral membrane protein</topology>
    </subcellularLocation>
    <subcellularLocation>
        <location evidence="1">Membrane</location>
    </subcellularLocation>
</comment>
<evidence type="ECO:0000313" key="9">
    <source>
        <dbReference type="Proteomes" id="UP000230543"/>
    </source>
</evidence>
<keyword evidence="7" id="KW-1003">Cell membrane</keyword>
<keyword evidence="2 7" id="KW-0813">Transport</keyword>
<dbReference type="NCBIfam" id="TIGR01145">
    <property type="entry name" value="ATP_synt_delta"/>
    <property type="match status" value="1"/>
</dbReference>
<dbReference type="InterPro" id="IPR020781">
    <property type="entry name" value="ATPase_OSCP/d_CS"/>
</dbReference>
<keyword evidence="6 7" id="KW-0066">ATP synthesis</keyword>
<evidence type="ECO:0000313" key="8">
    <source>
        <dbReference type="EMBL" id="PIT90382.1"/>
    </source>
</evidence>
<accession>A0A2M6WC66</accession>
<comment type="similarity">
    <text evidence="7">Belongs to the ATPase delta chain family.</text>
</comment>
<comment type="caution">
    <text evidence="8">The sequence shown here is derived from an EMBL/GenBank/DDBJ whole genome shotgun (WGS) entry which is preliminary data.</text>
</comment>
<organism evidence="8 9">
    <name type="scientific">Candidatus Komeilibacteria bacterium CG10_big_fil_rev_8_21_14_0_10_41_13</name>
    <dbReference type="NCBI Taxonomy" id="1974476"/>
    <lineage>
        <taxon>Bacteria</taxon>
        <taxon>Candidatus Komeiliibacteriota</taxon>
    </lineage>
</organism>
<dbReference type="GO" id="GO:0005886">
    <property type="term" value="C:plasma membrane"/>
    <property type="evidence" value="ECO:0007669"/>
    <property type="project" value="UniProtKB-SubCell"/>
</dbReference>
<name>A0A2M6WC66_9BACT</name>
<evidence type="ECO:0000256" key="7">
    <source>
        <dbReference type="HAMAP-Rule" id="MF_01416"/>
    </source>
</evidence>
<comment type="function">
    <text evidence="7">This protein is part of the stalk that links CF(0) to CF(1). It either transmits conformational changes from CF(0) to CF(1) or is implicated in proton conduction.</text>
</comment>
<evidence type="ECO:0000256" key="5">
    <source>
        <dbReference type="ARBA" id="ARBA00023136"/>
    </source>
</evidence>
<dbReference type="AlphaFoldDB" id="A0A2M6WC66"/>
<protein>
    <recommendedName>
        <fullName evidence="7">ATP synthase subunit delta</fullName>
    </recommendedName>
    <alternativeName>
        <fullName evidence="7">ATP synthase F(1) sector subunit delta</fullName>
    </alternativeName>
    <alternativeName>
        <fullName evidence="7">F-type ATPase subunit delta</fullName>
        <shortName evidence="7">F-ATPase subunit delta</shortName>
    </alternativeName>
</protein>
<dbReference type="GO" id="GO:0046933">
    <property type="term" value="F:proton-transporting ATP synthase activity, rotational mechanism"/>
    <property type="evidence" value="ECO:0007669"/>
    <property type="project" value="UniProtKB-UniRule"/>
</dbReference>
<dbReference type="Proteomes" id="UP000230543">
    <property type="component" value="Unassembled WGS sequence"/>
</dbReference>
<dbReference type="InterPro" id="IPR000711">
    <property type="entry name" value="ATPase_OSCP/dsu"/>
</dbReference>
<evidence type="ECO:0000256" key="2">
    <source>
        <dbReference type="ARBA" id="ARBA00022448"/>
    </source>
</evidence>
<proteinExistence type="inferred from homology"/>